<dbReference type="Proteomes" id="UP000807371">
    <property type="component" value="Unassembled WGS sequence"/>
</dbReference>
<evidence type="ECO:0000313" key="3">
    <source>
        <dbReference type="EMBL" id="MBH5335261.1"/>
    </source>
</evidence>
<dbReference type="EMBL" id="JACYXC010000001">
    <property type="protein sequence ID" value="MBH5335261.1"/>
    <property type="molecule type" value="Genomic_DNA"/>
</dbReference>
<name>A0ABS0NJ85_9ACTN</name>
<feature type="domain" description="Transposase IS116/IS110/IS902 C-terminal" evidence="2">
    <location>
        <begin position="168"/>
        <end position="250"/>
    </location>
</feature>
<feature type="coiled-coil region" evidence="1">
    <location>
        <begin position="137"/>
        <end position="164"/>
    </location>
</feature>
<evidence type="ECO:0000259" key="2">
    <source>
        <dbReference type="Pfam" id="PF02371"/>
    </source>
</evidence>
<organism evidence="3 4">
    <name type="scientific">Streptomyces pactum</name>
    <dbReference type="NCBI Taxonomy" id="68249"/>
    <lineage>
        <taxon>Bacteria</taxon>
        <taxon>Bacillati</taxon>
        <taxon>Actinomycetota</taxon>
        <taxon>Actinomycetes</taxon>
        <taxon>Kitasatosporales</taxon>
        <taxon>Streptomycetaceae</taxon>
        <taxon>Streptomyces</taxon>
    </lineage>
</organism>
<sequence length="297" mass="32955">MEGIGSYGAGLAVFLNQASEQVVEVCRPKRAANRGGRNTDMIDAVRAAKEALVSEHLIQPRLRGEREALRVLLATRHCAVLASTAAINQLKALIISAPDDLRSELRKLKRPAQIAYCAQFRDRPAQNLEHRMTVRAMRSTAQRVQALQVEAKELENEILTLVRQQAPALLDLLGVGPITAAQILVSLSHQGRFRSEAAFASFAGVSPIPASSGLTNRHRRNRSGDRQLNRAMHTITLIRMRLDPSTKTYVARKIAEGKTSRDAQRCLKRVVCRQVFKTLERSDRNQLSNVEELTQAA</sequence>
<accession>A0ABS0NJ85</accession>
<dbReference type="PANTHER" id="PTHR33055:SF16">
    <property type="entry name" value="TRANSPOSASE FOR INSERTION SEQUENCE ELEMENT IS1547"/>
    <property type="match status" value="1"/>
</dbReference>
<evidence type="ECO:0000256" key="1">
    <source>
        <dbReference type="SAM" id="Coils"/>
    </source>
</evidence>
<dbReference type="InterPro" id="IPR003346">
    <property type="entry name" value="Transposase_20"/>
</dbReference>
<dbReference type="Pfam" id="PF02371">
    <property type="entry name" value="Transposase_20"/>
    <property type="match status" value="1"/>
</dbReference>
<gene>
    <name evidence="3" type="ORF">IHE55_10855</name>
</gene>
<proteinExistence type="predicted"/>
<protein>
    <submittedName>
        <fullName evidence="3">Transposase</fullName>
    </submittedName>
</protein>
<evidence type="ECO:0000313" key="4">
    <source>
        <dbReference type="Proteomes" id="UP000807371"/>
    </source>
</evidence>
<comment type="caution">
    <text evidence="3">The sequence shown here is derived from an EMBL/GenBank/DDBJ whole genome shotgun (WGS) entry which is preliminary data.</text>
</comment>
<dbReference type="InterPro" id="IPR047650">
    <property type="entry name" value="Transpos_IS110"/>
</dbReference>
<dbReference type="PANTHER" id="PTHR33055">
    <property type="entry name" value="TRANSPOSASE FOR INSERTION SEQUENCE ELEMENT IS1111A"/>
    <property type="match status" value="1"/>
</dbReference>
<keyword evidence="4" id="KW-1185">Reference proteome</keyword>
<keyword evidence="1" id="KW-0175">Coiled coil</keyword>
<reference evidence="3 4" key="1">
    <citation type="submission" date="2020-09" db="EMBL/GenBank/DDBJ databases">
        <title>Biosynthesis of the nuclear factor of activated T cells inhibitor NFAT-133 and its congeners in Streptomyces pactum.</title>
        <authorList>
            <person name="Zhou W."/>
            <person name="Posri P."/>
            <person name="Abugrain M.E."/>
            <person name="Weisberg A.J."/>
            <person name="Chang J.H."/>
            <person name="Mahmud T."/>
        </authorList>
    </citation>
    <scope>NUCLEOTIDE SEQUENCE [LARGE SCALE GENOMIC DNA]</scope>
    <source>
        <strain evidence="3 4">ATCC 27456</strain>
    </source>
</reference>